<dbReference type="EMBL" id="JABUFE010000009">
    <property type="protein sequence ID" value="NSX56063.1"/>
    <property type="molecule type" value="Genomic_DNA"/>
</dbReference>
<protein>
    <submittedName>
        <fullName evidence="1">Uncharacterized protein</fullName>
    </submittedName>
</protein>
<sequence length="120" mass="14111">MTDQTHKITFGTQDECIELLKIICVRKFNPNDTLATLSQPLNKIIDDLMDLTPDLTTQLEPFRDQAILTFQEDSQTWDWLQKQSVDQQKHYVYQYFTPLQPYRPLGDLTSKETVIDAYRP</sequence>
<name>A0ABX2J043_9RHOB</name>
<comment type="caution">
    <text evidence="1">The sequence shown here is derived from an EMBL/GenBank/DDBJ whole genome shotgun (WGS) entry which is preliminary data.</text>
</comment>
<dbReference type="Proteomes" id="UP000777935">
    <property type="component" value="Unassembled WGS sequence"/>
</dbReference>
<dbReference type="RefSeq" id="WP_174139210.1">
    <property type="nucleotide sequence ID" value="NZ_JABUFE010000009.1"/>
</dbReference>
<reference evidence="1 2" key="1">
    <citation type="submission" date="2020-06" db="EMBL/GenBank/DDBJ databases">
        <title>Sulfitobacter algicola sp. nov., isolated from green algae.</title>
        <authorList>
            <person name="Wang C."/>
        </authorList>
    </citation>
    <scope>NUCLEOTIDE SEQUENCE [LARGE SCALE GENOMIC DNA]</scope>
    <source>
        <strain evidence="1 2">1151</strain>
    </source>
</reference>
<gene>
    <name evidence="1" type="ORF">HRQ87_14775</name>
</gene>
<evidence type="ECO:0000313" key="1">
    <source>
        <dbReference type="EMBL" id="NSX56063.1"/>
    </source>
</evidence>
<proteinExistence type="predicted"/>
<accession>A0ABX2J043</accession>
<organism evidence="1 2">
    <name type="scientific">Parasulfitobacter algicola</name>
    <dbReference type="NCBI Taxonomy" id="2614809"/>
    <lineage>
        <taxon>Bacteria</taxon>
        <taxon>Pseudomonadati</taxon>
        <taxon>Pseudomonadota</taxon>
        <taxon>Alphaproteobacteria</taxon>
        <taxon>Rhodobacterales</taxon>
        <taxon>Roseobacteraceae</taxon>
        <taxon>Parasulfitobacter</taxon>
    </lineage>
</organism>
<evidence type="ECO:0000313" key="2">
    <source>
        <dbReference type="Proteomes" id="UP000777935"/>
    </source>
</evidence>
<keyword evidence="2" id="KW-1185">Reference proteome</keyword>